<organism evidence="2 3">
    <name type="scientific">Mucilaginibacter lutimaris</name>
    <dbReference type="NCBI Taxonomy" id="931629"/>
    <lineage>
        <taxon>Bacteria</taxon>
        <taxon>Pseudomonadati</taxon>
        <taxon>Bacteroidota</taxon>
        <taxon>Sphingobacteriia</taxon>
        <taxon>Sphingobacteriales</taxon>
        <taxon>Sphingobacteriaceae</taxon>
        <taxon>Mucilaginibacter</taxon>
    </lineage>
</organism>
<keyword evidence="1" id="KW-0732">Signal</keyword>
<dbReference type="Proteomes" id="UP001597073">
    <property type="component" value="Unassembled WGS sequence"/>
</dbReference>
<evidence type="ECO:0000256" key="1">
    <source>
        <dbReference type="SAM" id="SignalP"/>
    </source>
</evidence>
<reference evidence="3" key="1">
    <citation type="journal article" date="2019" name="Int. J. Syst. Evol. Microbiol.">
        <title>The Global Catalogue of Microorganisms (GCM) 10K type strain sequencing project: providing services to taxonomists for standard genome sequencing and annotation.</title>
        <authorList>
            <consortium name="The Broad Institute Genomics Platform"/>
            <consortium name="The Broad Institute Genome Sequencing Center for Infectious Disease"/>
            <person name="Wu L."/>
            <person name="Ma J."/>
        </authorList>
    </citation>
    <scope>NUCLEOTIDE SEQUENCE [LARGE SCALE GENOMIC DNA]</scope>
    <source>
        <strain evidence="3">CCUG 60742</strain>
    </source>
</reference>
<name>A0ABW2ZH26_9SPHI</name>
<dbReference type="EMBL" id="JBHTIA010000007">
    <property type="protein sequence ID" value="MFD0765457.1"/>
    <property type="molecule type" value="Genomic_DNA"/>
</dbReference>
<feature type="chain" id="PRO_5046596988" evidence="1">
    <location>
        <begin position="24"/>
        <end position="415"/>
    </location>
</feature>
<comment type="caution">
    <text evidence="2">The sequence shown here is derived from an EMBL/GenBank/DDBJ whole genome shotgun (WGS) entry which is preliminary data.</text>
</comment>
<dbReference type="PANTHER" id="PTHR10151:SF120">
    <property type="entry name" value="BIS(5'-ADENOSYL)-TRIPHOSPHATASE"/>
    <property type="match status" value="1"/>
</dbReference>
<gene>
    <name evidence="2" type="ORF">ACFQZI_11390</name>
</gene>
<dbReference type="Pfam" id="PF01663">
    <property type="entry name" value="Phosphodiest"/>
    <property type="match status" value="1"/>
</dbReference>
<feature type="signal peptide" evidence="1">
    <location>
        <begin position="1"/>
        <end position="23"/>
    </location>
</feature>
<dbReference type="InterPro" id="IPR002591">
    <property type="entry name" value="Phosphodiest/P_Trfase"/>
</dbReference>
<evidence type="ECO:0000313" key="2">
    <source>
        <dbReference type="EMBL" id="MFD0765457.1"/>
    </source>
</evidence>
<dbReference type="SUPFAM" id="SSF53649">
    <property type="entry name" value="Alkaline phosphatase-like"/>
    <property type="match status" value="1"/>
</dbReference>
<dbReference type="InterPro" id="IPR017850">
    <property type="entry name" value="Alkaline_phosphatase_core_sf"/>
</dbReference>
<keyword evidence="3" id="KW-1185">Reference proteome</keyword>
<proteinExistence type="predicted"/>
<accession>A0ABW2ZH26</accession>
<dbReference type="Gene3D" id="3.40.720.10">
    <property type="entry name" value="Alkaline Phosphatase, subunit A"/>
    <property type="match status" value="1"/>
</dbReference>
<evidence type="ECO:0000313" key="3">
    <source>
        <dbReference type="Proteomes" id="UP001597073"/>
    </source>
</evidence>
<sequence length="415" mass="47099">MRTNRTLHCLLFIILTAVSRLSAQTNKTVYVIADGIPADVIERLDLPNIKKIIAQGSFTRMHVGGDAGTYNQTPTISAVGYNSLLTGCWVNKHNVPDNDIKAPNYNYQNLFRLIKAQYPAKKTAIFSSWEDNRTKLIGYHLPEAGNVDVDYHFDGYEKDTVNFKHDIASNYMHMIDEKVVTAASSTIKKNGPDLSWVYLEYTDDMGHAHGDSPQFYNAVKMLDVQMGKLFEAIEFRKKHFKENWLLVITTDHGRDEKTGRGHGGQSPRQRNTWMVTNYRPLNTYAERYQPAIVDIMPTITRFMDINVPVNVKREIDGTPLIGKVSVAEPAALFVQGNLDITWKAIDPAGIVKIWLAKTNDYQVGKPDDYQLIGEVAVKDQHVFISVKDRPSMFYKLVLEAPYNTVNKWIVPEAKK</sequence>
<protein>
    <submittedName>
        <fullName evidence="2">Alkaline phosphatase family protein</fullName>
    </submittedName>
</protein>
<dbReference type="PANTHER" id="PTHR10151">
    <property type="entry name" value="ECTONUCLEOTIDE PYROPHOSPHATASE/PHOSPHODIESTERASE"/>
    <property type="match status" value="1"/>
</dbReference>